<accession>A0AAN9TP63</accession>
<evidence type="ECO:0000313" key="5">
    <source>
        <dbReference type="Proteomes" id="UP001367676"/>
    </source>
</evidence>
<reference evidence="4 5" key="1">
    <citation type="submission" date="2024-03" db="EMBL/GenBank/DDBJ databases">
        <title>Adaptation during the transition from Ophiocordyceps entomopathogen to insect associate is accompanied by gene loss and intensified selection.</title>
        <authorList>
            <person name="Ward C.M."/>
            <person name="Onetto C.A."/>
            <person name="Borneman A.R."/>
        </authorList>
    </citation>
    <scope>NUCLEOTIDE SEQUENCE [LARGE SCALE GENOMIC DNA]</scope>
    <source>
        <strain evidence="4">AWRI1</strain>
        <tissue evidence="4">Single Adult Female</tissue>
    </source>
</reference>
<name>A0AAN9TP63_9HEMI</name>
<evidence type="ECO:0000256" key="2">
    <source>
        <dbReference type="PROSITE-ProRule" id="PRU00497"/>
    </source>
</evidence>
<protein>
    <submittedName>
        <fullName evidence="4">Uncharacterized protein</fullName>
    </submittedName>
</protein>
<organism evidence="4 5">
    <name type="scientific">Parthenolecanium corni</name>
    <dbReference type="NCBI Taxonomy" id="536013"/>
    <lineage>
        <taxon>Eukaryota</taxon>
        <taxon>Metazoa</taxon>
        <taxon>Ecdysozoa</taxon>
        <taxon>Arthropoda</taxon>
        <taxon>Hexapoda</taxon>
        <taxon>Insecta</taxon>
        <taxon>Pterygota</taxon>
        <taxon>Neoptera</taxon>
        <taxon>Paraneoptera</taxon>
        <taxon>Hemiptera</taxon>
        <taxon>Sternorrhyncha</taxon>
        <taxon>Coccoidea</taxon>
        <taxon>Coccidae</taxon>
        <taxon>Parthenolecanium</taxon>
    </lineage>
</organism>
<proteinExistence type="predicted"/>
<dbReference type="PROSITE" id="PS51155">
    <property type="entry name" value="CHIT_BIND_RR_2"/>
    <property type="match status" value="1"/>
</dbReference>
<keyword evidence="5" id="KW-1185">Reference proteome</keyword>
<dbReference type="PANTHER" id="PTHR10380:SF173">
    <property type="entry name" value="CUTICULAR PROTEIN 47EF, ISOFORM C-RELATED"/>
    <property type="match status" value="1"/>
</dbReference>
<dbReference type="PANTHER" id="PTHR10380">
    <property type="entry name" value="CUTICLE PROTEIN"/>
    <property type="match status" value="1"/>
</dbReference>
<evidence type="ECO:0000256" key="1">
    <source>
        <dbReference type="ARBA" id="ARBA00022460"/>
    </source>
</evidence>
<dbReference type="Pfam" id="PF00379">
    <property type="entry name" value="Chitin_bind_4"/>
    <property type="match status" value="1"/>
</dbReference>
<dbReference type="InterPro" id="IPR000618">
    <property type="entry name" value="Insect_cuticle"/>
</dbReference>
<keyword evidence="3" id="KW-0732">Signal</keyword>
<feature type="signal peptide" evidence="3">
    <location>
        <begin position="1"/>
        <end position="19"/>
    </location>
</feature>
<comment type="caution">
    <text evidence="4">The sequence shown here is derived from an EMBL/GenBank/DDBJ whole genome shotgun (WGS) entry which is preliminary data.</text>
</comment>
<evidence type="ECO:0000313" key="4">
    <source>
        <dbReference type="EMBL" id="KAK7601573.1"/>
    </source>
</evidence>
<feature type="chain" id="PRO_5042903762" evidence="3">
    <location>
        <begin position="20"/>
        <end position="240"/>
    </location>
</feature>
<keyword evidence="1 2" id="KW-0193">Cuticle</keyword>
<gene>
    <name evidence="4" type="ORF">V9T40_009014</name>
</gene>
<dbReference type="Proteomes" id="UP001367676">
    <property type="component" value="Unassembled WGS sequence"/>
</dbReference>
<dbReference type="GO" id="GO:0062129">
    <property type="term" value="C:chitin-based extracellular matrix"/>
    <property type="evidence" value="ECO:0007669"/>
    <property type="project" value="TreeGrafter"/>
</dbReference>
<dbReference type="AlphaFoldDB" id="A0AAN9TP63"/>
<sequence length="240" mass="25956">MCHLRFVVLLVSVQCFVSGDRLENIHNAPATASFSGGHNSLLSLPLQTVSEYKNLYKGSASSLSTSSPLLHKTHYTPSTYNPSAGAHYDIVPIVKHANEPNNGDGSYSFSYETANGISASEYGVYKPGPTSDEGIQSASGSYSYTGPDNVVYTITYTAGVEGFVPQGAHIPTPPPVPEAIQKILQFSAENPKYGKQYEDFNASNKYTSAVPTPYAGYNANYNRITSARGTEYKVLDEDRK</sequence>
<dbReference type="EMBL" id="JBBCAQ010000010">
    <property type="protein sequence ID" value="KAK7601573.1"/>
    <property type="molecule type" value="Genomic_DNA"/>
</dbReference>
<evidence type="ECO:0000256" key="3">
    <source>
        <dbReference type="SAM" id="SignalP"/>
    </source>
</evidence>
<dbReference type="InterPro" id="IPR050468">
    <property type="entry name" value="Cuticle_Struct_Prot"/>
</dbReference>
<dbReference type="GO" id="GO:0008010">
    <property type="term" value="F:structural constituent of chitin-based larval cuticle"/>
    <property type="evidence" value="ECO:0007669"/>
    <property type="project" value="TreeGrafter"/>
</dbReference>